<sequence length="312" mass="34908">MEATSTSRWNIIMMLMLNTMLVLLVHAVHSIPIHHYKPRAFRPYITRPPPPSDGGDTSTDLESPPPQPPPPPTPNPNSKSPSSLEGRIRDINQLLCDESCSLECCRRFVFNDSLCLRGRLPEPGFTRTQYIAGRHSPYTFCKSECYNRCNYEMPPNLYQCTAGCAYNFITTKSAELTHDPAADADEVADNFYRPDLKKAALAKAGCQDPWDLLHYELVYNYSGSKHIIESLKRCGISESSTYVLATYFNSSSDEIEQKAVEKLSTKSSRETINGKEIDLEELGGRLDQAQIQKHHKITSVELGISSVADAIT</sequence>
<comment type="similarity">
    <text evidence="2 5">Belongs to the CGI121/TPRKB family.</text>
</comment>
<dbReference type="EMBL" id="JAJFAZ020000003">
    <property type="protein sequence ID" value="KAI5336967.1"/>
    <property type="molecule type" value="Genomic_DNA"/>
</dbReference>
<evidence type="ECO:0000256" key="4">
    <source>
        <dbReference type="ARBA" id="ARBA00023242"/>
    </source>
</evidence>
<evidence type="ECO:0000256" key="1">
    <source>
        <dbReference type="ARBA" id="ARBA00004123"/>
    </source>
</evidence>
<feature type="signal peptide" evidence="7">
    <location>
        <begin position="1"/>
        <end position="30"/>
    </location>
</feature>
<dbReference type="Gene3D" id="3.30.2380.10">
    <property type="entry name" value="CGI121/TPRKB"/>
    <property type="match status" value="1"/>
</dbReference>
<dbReference type="InterPro" id="IPR013926">
    <property type="entry name" value="CGI121/TPRKB"/>
</dbReference>
<dbReference type="InterPro" id="IPR036504">
    <property type="entry name" value="CGI121/TPRKB_sf"/>
</dbReference>
<accession>A0AAD4Z810</accession>
<dbReference type="PANTHER" id="PTHR15840:SF10">
    <property type="entry name" value="EKC_KEOPS COMPLEX SUBUNIT TPRKB"/>
    <property type="match status" value="1"/>
</dbReference>
<feature type="chain" id="PRO_5041911776" evidence="7">
    <location>
        <begin position="31"/>
        <end position="312"/>
    </location>
</feature>
<proteinExistence type="inferred from homology"/>
<organism evidence="8 9">
    <name type="scientific">Prunus dulcis</name>
    <name type="common">Almond</name>
    <name type="synonym">Amygdalus dulcis</name>
    <dbReference type="NCBI Taxonomy" id="3755"/>
    <lineage>
        <taxon>Eukaryota</taxon>
        <taxon>Viridiplantae</taxon>
        <taxon>Streptophyta</taxon>
        <taxon>Embryophyta</taxon>
        <taxon>Tracheophyta</taxon>
        <taxon>Spermatophyta</taxon>
        <taxon>Magnoliopsida</taxon>
        <taxon>eudicotyledons</taxon>
        <taxon>Gunneridae</taxon>
        <taxon>Pentapetalae</taxon>
        <taxon>rosids</taxon>
        <taxon>fabids</taxon>
        <taxon>Rosales</taxon>
        <taxon>Rosaceae</taxon>
        <taxon>Amygdaloideae</taxon>
        <taxon>Amygdaleae</taxon>
        <taxon>Prunus</taxon>
    </lineage>
</organism>
<name>A0AAD4Z810_PRUDU</name>
<evidence type="ECO:0000256" key="2">
    <source>
        <dbReference type="ARBA" id="ARBA00005546"/>
    </source>
</evidence>
<evidence type="ECO:0000313" key="8">
    <source>
        <dbReference type="EMBL" id="KAI5336967.1"/>
    </source>
</evidence>
<dbReference type="PANTHER" id="PTHR15840">
    <property type="entry name" value="CGI-121 FAMILY MEMBER"/>
    <property type="match status" value="1"/>
</dbReference>
<dbReference type="GO" id="GO:0000408">
    <property type="term" value="C:EKC/KEOPS complex"/>
    <property type="evidence" value="ECO:0007669"/>
    <property type="project" value="TreeGrafter"/>
</dbReference>
<dbReference type="GO" id="GO:0005634">
    <property type="term" value="C:nucleus"/>
    <property type="evidence" value="ECO:0007669"/>
    <property type="project" value="UniProtKB-SubCell"/>
</dbReference>
<evidence type="ECO:0000256" key="3">
    <source>
        <dbReference type="ARBA" id="ARBA00022694"/>
    </source>
</evidence>
<feature type="region of interest" description="Disordered" evidence="6">
    <location>
        <begin position="42"/>
        <end position="84"/>
    </location>
</feature>
<evidence type="ECO:0000313" key="9">
    <source>
        <dbReference type="Proteomes" id="UP001054821"/>
    </source>
</evidence>
<dbReference type="Proteomes" id="UP001054821">
    <property type="component" value="Chromosome 3"/>
</dbReference>
<comment type="subcellular location">
    <subcellularLocation>
        <location evidence="1">Nucleus</location>
    </subcellularLocation>
</comment>
<comment type="caution">
    <text evidence="8">The sequence shown here is derived from an EMBL/GenBank/DDBJ whole genome shotgun (WGS) entry which is preliminary data.</text>
</comment>
<evidence type="ECO:0000256" key="7">
    <source>
        <dbReference type="SAM" id="SignalP"/>
    </source>
</evidence>
<gene>
    <name evidence="8" type="ORF">L3X38_016236</name>
</gene>
<dbReference type="AlphaFoldDB" id="A0AAD4Z810"/>
<dbReference type="Pfam" id="PF08617">
    <property type="entry name" value="CGI-121"/>
    <property type="match status" value="1"/>
</dbReference>
<dbReference type="GO" id="GO:0005829">
    <property type="term" value="C:cytosol"/>
    <property type="evidence" value="ECO:0007669"/>
    <property type="project" value="TreeGrafter"/>
</dbReference>
<dbReference type="SUPFAM" id="SSF143870">
    <property type="entry name" value="PF0523-like"/>
    <property type="match status" value="1"/>
</dbReference>
<keyword evidence="3" id="KW-0819">tRNA processing</keyword>
<evidence type="ECO:0000256" key="6">
    <source>
        <dbReference type="SAM" id="MobiDB-lite"/>
    </source>
</evidence>
<keyword evidence="9" id="KW-1185">Reference proteome</keyword>
<protein>
    <submittedName>
        <fullName evidence="8">Uncharacterized protein</fullName>
    </submittedName>
</protein>
<keyword evidence="4 5" id="KW-0539">Nucleus</keyword>
<evidence type="ECO:0000256" key="5">
    <source>
        <dbReference type="RuleBase" id="RU004398"/>
    </source>
</evidence>
<keyword evidence="7" id="KW-0732">Signal</keyword>
<reference evidence="8 9" key="1">
    <citation type="journal article" date="2022" name="G3 (Bethesda)">
        <title>Whole-genome sequence and methylome profiling of the almond [Prunus dulcis (Mill.) D.A. Webb] cultivar 'Nonpareil'.</title>
        <authorList>
            <person name="D'Amico-Willman K.M."/>
            <person name="Ouma W.Z."/>
            <person name="Meulia T."/>
            <person name="Sideli G.M."/>
            <person name="Gradziel T.M."/>
            <person name="Fresnedo-Ramirez J."/>
        </authorList>
    </citation>
    <scope>NUCLEOTIDE SEQUENCE [LARGE SCALE GENOMIC DNA]</scope>
    <source>
        <strain evidence="8">Clone GOH B32 T37-40</strain>
    </source>
</reference>
<dbReference type="GO" id="GO:0002949">
    <property type="term" value="P:tRNA threonylcarbamoyladenosine modification"/>
    <property type="evidence" value="ECO:0007669"/>
    <property type="project" value="TreeGrafter"/>
</dbReference>
<feature type="compositionally biased region" description="Pro residues" evidence="6">
    <location>
        <begin position="63"/>
        <end position="75"/>
    </location>
</feature>